<sequence length="141" mass="16145">MRARKRRPRAAYRSRARRLISTPIRKDTAVTYVANLAAVYKRTSSAVRYHTLTEYGHKVAAYAIDFLPRDSAITAGPQKQHHGQVHRDKEKEKTECTLSGYYKSSRCSMDTSGWRQRILVISGRGLYLPWRECLATPTSTN</sequence>
<name>A0A4C1VBU3_EUMVA</name>
<protein>
    <submittedName>
        <fullName evidence="1">Uncharacterized protein</fullName>
    </submittedName>
</protein>
<comment type="caution">
    <text evidence="1">The sequence shown here is derived from an EMBL/GenBank/DDBJ whole genome shotgun (WGS) entry which is preliminary data.</text>
</comment>
<reference evidence="1 2" key="1">
    <citation type="journal article" date="2019" name="Commun. Biol.">
        <title>The bagworm genome reveals a unique fibroin gene that provides high tensile strength.</title>
        <authorList>
            <person name="Kono N."/>
            <person name="Nakamura H."/>
            <person name="Ohtoshi R."/>
            <person name="Tomita M."/>
            <person name="Numata K."/>
            <person name="Arakawa K."/>
        </authorList>
    </citation>
    <scope>NUCLEOTIDE SEQUENCE [LARGE SCALE GENOMIC DNA]</scope>
</reference>
<accession>A0A4C1VBU3</accession>
<dbReference type="Proteomes" id="UP000299102">
    <property type="component" value="Unassembled WGS sequence"/>
</dbReference>
<evidence type="ECO:0000313" key="2">
    <source>
        <dbReference type="Proteomes" id="UP000299102"/>
    </source>
</evidence>
<dbReference type="AlphaFoldDB" id="A0A4C1VBU3"/>
<organism evidence="1 2">
    <name type="scientific">Eumeta variegata</name>
    <name type="common">Bagworm moth</name>
    <name type="synonym">Eumeta japonica</name>
    <dbReference type="NCBI Taxonomy" id="151549"/>
    <lineage>
        <taxon>Eukaryota</taxon>
        <taxon>Metazoa</taxon>
        <taxon>Ecdysozoa</taxon>
        <taxon>Arthropoda</taxon>
        <taxon>Hexapoda</taxon>
        <taxon>Insecta</taxon>
        <taxon>Pterygota</taxon>
        <taxon>Neoptera</taxon>
        <taxon>Endopterygota</taxon>
        <taxon>Lepidoptera</taxon>
        <taxon>Glossata</taxon>
        <taxon>Ditrysia</taxon>
        <taxon>Tineoidea</taxon>
        <taxon>Psychidae</taxon>
        <taxon>Oiketicinae</taxon>
        <taxon>Eumeta</taxon>
    </lineage>
</organism>
<keyword evidence="2" id="KW-1185">Reference proteome</keyword>
<gene>
    <name evidence="1" type="ORF">EVAR_35201_1</name>
</gene>
<proteinExistence type="predicted"/>
<evidence type="ECO:0000313" key="1">
    <source>
        <dbReference type="EMBL" id="GBP36618.1"/>
    </source>
</evidence>
<dbReference type="EMBL" id="BGZK01000321">
    <property type="protein sequence ID" value="GBP36618.1"/>
    <property type="molecule type" value="Genomic_DNA"/>
</dbReference>